<sequence length="117" mass="12664">MEAAPWPSTRLGLQSTAALALPGLAPNRALLSVDWVQIPIPPSRTRMRVVVGILSGGRPTTFISVLNLQGLDDDLRMPNIEPLSRLPGRHPPSPSSSVFVAGIPPRGMRNAHQFRED</sequence>
<evidence type="ECO:0000256" key="1">
    <source>
        <dbReference type="SAM" id="MobiDB-lite"/>
    </source>
</evidence>
<protein>
    <submittedName>
        <fullName evidence="2">Uncharacterized protein</fullName>
    </submittedName>
</protein>
<reference evidence="3" key="1">
    <citation type="journal article" date="2014" name="Proc. Natl. Acad. Sci. U.S.A.">
        <title>Extensive sampling of basidiomycete genomes demonstrates inadequacy of the white-rot/brown-rot paradigm for wood decay fungi.</title>
        <authorList>
            <person name="Riley R."/>
            <person name="Salamov A.A."/>
            <person name="Brown D.W."/>
            <person name="Nagy L.G."/>
            <person name="Floudas D."/>
            <person name="Held B.W."/>
            <person name="Levasseur A."/>
            <person name="Lombard V."/>
            <person name="Morin E."/>
            <person name="Otillar R."/>
            <person name="Lindquist E.A."/>
            <person name="Sun H."/>
            <person name="LaButti K.M."/>
            <person name="Schmutz J."/>
            <person name="Jabbour D."/>
            <person name="Luo H."/>
            <person name="Baker S.E."/>
            <person name="Pisabarro A.G."/>
            <person name="Walton J.D."/>
            <person name="Blanchette R.A."/>
            <person name="Henrissat B."/>
            <person name="Martin F."/>
            <person name="Cullen D."/>
            <person name="Hibbett D.S."/>
            <person name="Grigoriev I.V."/>
        </authorList>
    </citation>
    <scope>NUCLEOTIDE SEQUENCE [LARGE SCALE GENOMIC DNA]</scope>
    <source>
        <strain evidence="3">CBS 339.88</strain>
    </source>
</reference>
<feature type="region of interest" description="Disordered" evidence="1">
    <location>
        <begin position="79"/>
        <end position="117"/>
    </location>
</feature>
<evidence type="ECO:0000313" key="3">
    <source>
        <dbReference type="Proteomes" id="UP000027222"/>
    </source>
</evidence>
<keyword evidence="3" id="KW-1185">Reference proteome</keyword>
<dbReference type="HOGENOM" id="CLU_2084995_0_0_1"/>
<dbReference type="EMBL" id="KL142367">
    <property type="protein sequence ID" value="KDR84700.1"/>
    <property type="molecule type" value="Genomic_DNA"/>
</dbReference>
<dbReference type="Proteomes" id="UP000027222">
    <property type="component" value="Unassembled WGS sequence"/>
</dbReference>
<evidence type="ECO:0000313" key="2">
    <source>
        <dbReference type="EMBL" id="KDR84700.1"/>
    </source>
</evidence>
<name>A0A067TN93_GALM3</name>
<organism evidence="2 3">
    <name type="scientific">Galerina marginata (strain CBS 339.88)</name>
    <dbReference type="NCBI Taxonomy" id="685588"/>
    <lineage>
        <taxon>Eukaryota</taxon>
        <taxon>Fungi</taxon>
        <taxon>Dikarya</taxon>
        <taxon>Basidiomycota</taxon>
        <taxon>Agaricomycotina</taxon>
        <taxon>Agaricomycetes</taxon>
        <taxon>Agaricomycetidae</taxon>
        <taxon>Agaricales</taxon>
        <taxon>Agaricineae</taxon>
        <taxon>Strophariaceae</taxon>
        <taxon>Galerina</taxon>
    </lineage>
</organism>
<accession>A0A067TN93</accession>
<gene>
    <name evidence="2" type="ORF">GALMADRAFT_131502</name>
</gene>
<dbReference type="AlphaFoldDB" id="A0A067TN93"/>
<proteinExistence type="predicted"/>